<reference evidence="2 3" key="1">
    <citation type="journal article" date="2012" name="PLoS Pathog.">
        <title>Diverse lifestyles and strategies of plant pathogenesis encoded in the genomes of eighteen Dothideomycetes fungi.</title>
        <authorList>
            <person name="Ohm R.A."/>
            <person name="Feau N."/>
            <person name="Henrissat B."/>
            <person name="Schoch C.L."/>
            <person name="Horwitz B.A."/>
            <person name="Barry K.W."/>
            <person name="Condon B.J."/>
            <person name="Copeland A.C."/>
            <person name="Dhillon B."/>
            <person name="Glaser F."/>
            <person name="Hesse C.N."/>
            <person name="Kosti I."/>
            <person name="LaButti K."/>
            <person name="Lindquist E.A."/>
            <person name="Lucas S."/>
            <person name="Salamov A.A."/>
            <person name="Bradshaw R.E."/>
            <person name="Ciuffetti L."/>
            <person name="Hamelin R.C."/>
            <person name="Kema G.H.J."/>
            <person name="Lawrence C."/>
            <person name="Scott J.A."/>
            <person name="Spatafora J.W."/>
            <person name="Turgeon B.G."/>
            <person name="de Wit P.J.G.M."/>
            <person name="Zhong S."/>
            <person name="Goodwin S.B."/>
            <person name="Grigoriev I.V."/>
        </authorList>
    </citation>
    <scope>NUCLEOTIDE SEQUENCE [LARGE SCALE GENOMIC DNA]</scope>
    <source>
        <strain evidence="3">28A</strain>
    </source>
</reference>
<dbReference type="Proteomes" id="UP000016935">
    <property type="component" value="Unassembled WGS sequence"/>
</dbReference>
<feature type="compositionally biased region" description="Basic and acidic residues" evidence="1">
    <location>
        <begin position="1"/>
        <end position="12"/>
    </location>
</feature>
<feature type="compositionally biased region" description="Acidic residues" evidence="1">
    <location>
        <begin position="277"/>
        <end position="291"/>
    </location>
</feature>
<evidence type="ECO:0000313" key="2">
    <source>
        <dbReference type="EMBL" id="EOA81119.1"/>
    </source>
</evidence>
<feature type="compositionally biased region" description="Acidic residues" evidence="1">
    <location>
        <begin position="303"/>
        <end position="313"/>
    </location>
</feature>
<gene>
    <name evidence="2" type="ORF">SETTUDRAFT_24621</name>
</gene>
<feature type="compositionally biased region" description="Basic and acidic residues" evidence="1">
    <location>
        <begin position="292"/>
        <end position="302"/>
    </location>
</feature>
<evidence type="ECO:0000313" key="3">
    <source>
        <dbReference type="Proteomes" id="UP000016935"/>
    </source>
</evidence>
<feature type="region of interest" description="Disordered" evidence="1">
    <location>
        <begin position="1"/>
        <end position="26"/>
    </location>
</feature>
<protein>
    <submittedName>
        <fullName evidence="2">Uncharacterized protein</fullName>
    </submittedName>
</protein>
<dbReference type="RefSeq" id="XP_008031212.1">
    <property type="nucleotide sequence ID" value="XM_008033021.1"/>
</dbReference>
<feature type="region of interest" description="Disordered" evidence="1">
    <location>
        <begin position="269"/>
        <end position="317"/>
    </location>
</feature>
<proteinExistence type="predicted"/>
<evidence type="ECO:0000256" key="1">
    <source>
        <dbReference type="SAM" id="MobiDB-lite"/>
    </source>
</evidence>
<dbReference type="AlphaFoldDB" id="R0JUE4"/>
<sequence>MPRTPEIKREPTIEAGGDVPEGLAPPRVVQIPKDFTEQEWADLTEGFENEQDEINFIIAQRGSGGSRKGRPTGLRVQYQGQLSNTARAIAQRDLAASRTEEEAALQRAKDSDRAARAKFLKSLKEKEWYKTAGGDEKDGIIKSHLEEHESKRFEEKRSADWMASALQAVHAKWSKIQNEIDKRRHQHILQTTASDAPSDTSTQGLRLSARLYGRKGVVDSLIRKEYLRGLAKLNNNAFESEQARDEWLKKEEPASILDQFNPDTRLEDNKPYIEGYGSDECEEELDDEDKIIDENKDGYKEAEDQDEEAEEEKSEQFWLSKHISDNALVVRV</sequence>
<dbReference type="EMBL" id="KB908877">
    <property type="protein sequence ID" value="EOA81119.1"/>
    <property type="molecule type" value="Genomic_DNA"/>
</dbReference>
<dbReference type="GeneID" id="19402810"/>
<name>R0JUE4_EXST2</name>
<dbReference type="OrthoDB" id="3695316at2759"/>
<reference evidence="2 3" key="2">
    <citation type="journal article" date="2013" name="PLoS Genet.">
        <title>Comparative genome structure, secondary metabolite, and effector coding capacity across Cochliobolus pathogens.</title>
        <authorList>
            <person name="Condon B.J."/>
            <person name="Leng Y."/>
            <person name="Wu D."/>
            <person name="Bushley K.E."/>
            <person name="Ohm R.A."/>
            <person name="Otillar R."/>
            <person name="Martin J."/>
            <person name="Schackwitz W."/>
            <person name="Grimwood J."/>
            <person name="MohdZainudin N."/>
            <person name="Xue C."/>
            <person name="Wang R."/>
            <person name="Manning V.A."/>
            <person name="Dhillon B."/>
            <person name="Tu Z.J."/>
            <person name="Steffenson B.J."/>
            <person name="Salamov A."/>
            <person name="Sun H."/>
            <person name="Lowry S."/>
            <person name="LaButti K."/>
            <person name="Han J."/>
            <person name="Copeland A."/>
            <person name="Lindquist E."/>
            <person name="Barry K."/>
            <person name="Schmutz J."/>
            <person name="Baker S.E."/>
            <person name="Ciuffetti L.M."/>
            <person name="Grigoriev I.V."/>
            <person name="Zhong S."/>
            <person name="Turgeon B.G."/>
        </authorList>
    </citation>
    <scope>NUCLEOTIDE SEQUENCE [LARGE SCALE GENOMIC DNA]</scope>
    <source>
        <strain evidence="3">28A</strain>
    </source>
</reference>
<accession>R0JUE4</accession>
<dbReference type="HOGENOM" id="CLU_071368_0_0_1"/>
<keyword evidence="3" id="KW-1185">Reference proteome</keyword>
<organism evidence="2 3">
    <name type="scientific">Exserohilum turcicum (strain 28A)</name>
    <name type="common">Northern leaf blight fungus</name>
    <name type="synonym">Setosphaeria turcica</name>
    <dbReference type="NCBI Taxonomy" id="671987"/>
    <lineage>
        <taxon>Eukaryota</taxon>
        <taxon>Fungi</taxon>
        <taxon>Dikarya</taxon>
        <taxon>Ascomycota</taxon>
        <taxon>Pezizomycotina</taxon>
        <taxon>Dothideomycetes</taxon>
        <taxon>Pleosporomycetidae</taxon>
        <taxon>Pleosporales</taxon>
        <taxon>Pleosporineae</taxon>
        <taxon>Pleosporaceae</taxon>
        <taxon>Exserohilum</taxon>
    </lineage>
</organism>